<feature type="domain" description="GFO/IDH/MocA-like oxidoreductase" evidence="2">
    <location>
        <begin position="137"/>
        <end position="262"/>
    </location>
</feature>
<dbReference type="RefSeq" id="WP_011942997.1">
    <property type="nucleotide sequence ID" value="NC_009486.1"/>
</dbReference>
<dbReference type="InterPro" id="IPR036291">
    <property type="entry name" value="NAD(P)-bd_dom_sf"/>
</dbReference>
<dbReference type="EMBL" id="CP000702">
    <property type="protein sequence ID" value="ABQ46362.1"/>
    <property type="molecule type" value="Genomic_DNA"/>
</dbReference>
<evidence type="ECO:0000313" key="3">
    <source>
        <dbReference type="EMBL" id="ABQ46362.1"/>
    </source>
</evidence>
<dbReference type="InterPro" id="IPR055170">
    <property type="entry name" value="GFO_IDH_MocA-like_dom"/>
</dbReference>
<reference evidence="4" key="1">
    <citation type="submission" date="2007-05" db="EMBL/GenBank/DDBJ databases">
        <title>Complete sequence of Thermotoga petrophila RKU-1.</title>
        <authorList>
            <consortium name="US DOE Joint Genome Institute"/>
            <person name="Copeland A."/>
            <person name="Lucas S."/>
            <person name="Lapidus A."/>
            <person name="Barry K."/>
            <person name="Glavina del Rio T."/>
            <person name="Dalin E."/>
            <person name="Tice H."/>
            <person name="Pitluck S."/>
            <person name="Sims D."/>
            <person name="Brettin T."/>
            <person name="Bruce D."/>
            <person name="Detter J.C."/>
            <person name="Han C."/>
            <person name="Tapia R."/>
            <person name="Schmutz J."/>
            <person name="Larimer F."/>
            <person name="Land M."/>
            <person name="Hauser L."/>
            <person name="Kyrpides N."/>
            <person name="Mikhailova N."/>
            <person name="Nelson K."/>
            <person name="Gogarten J.P."/>
            <person name="Noll K."/>
            <person name="Richardson P."/>
        </authorList>
    </citation>
    <scope>NUCLEOTIDE SEQUENCE [LARGE SCALE GENOMIC DNA]</scope>
    <source>
        <strain evidence="4">ATCC BAA-488 / DSM 13995 / JCM 10881 / RKU-1</strain>
    </source>
</reference>
<organism evidence="3 4">
    <name type="scientific">Thermotoga petrophila (strain ATCC BAA-488 / DSM 13995 / JCM 10881 / RKU-1)</name>
    <dbReference type="NCBI Taxonomy" id="390874"/>
    <lineage>
        <taxon>Bacteria</taxon>
        <taxon>Thermotogati</taxon>
        <taxon>Thermotogota</taxon>
        <taxon>Thermotogae</taxon>
        <taxon>Thermotogales</taxon>
        <taxon>Thermotogaceae</taxon>
        <taxon>Thermotoga</taxon>
    </lineage>
</organism>
<feature type="domain" description="Gfo/Idh/MocA-like oxidoreductase N-terminal" evidence="1">
    <location>
        <begin position="3"/>
        <end position="128"/>
    </location>
</feature>
<dbReference type="InterPro" id="IPR000683">
    <property type="entry name" value="Gfo/Idh/MocA-like_OxRdtase_N"/>
</dbReference>
<dbReference type="eggNOG" id="COG0673">
    <property type="taxonomic scope" value="Bacteria"/>
</dbReference>
<proteinExistence type="predicted"/>
<dbReference type="SUPFAM" id="SSF51735">
    <property type="entry name" value="NAD(P)-binding Rossmann-fold domains"/>
    <property type="match status" value="1"/>
</dbReference>
<dbReference type="HOGENOM" id="CLU_023194_1_0_0"/>
<dbReference type="STRING" id="390874.Tpet_0333"/>
<dbReference type="PANTHER" id="PTHR43249">
    <property type="entry name" value="UDP-N-ACETYL-2-AMINO-2-DEOXY-D-GLUCURONATE OXIDASE"/>
    <property type="match status" value="1"/>
</dbReference>
<gene>
    <name evidence="3" type="ordered locus">Tpet_0333</name>
</gene>
<dbReference type="Gene3D" id="3.40.50.720">
    <property type="entry name" value="NAD(P)-binding Rossmann-like Domain"/>
    <property type="match status" value="1"/>
</dbReference>
<accession>A5IJI9</accession>
<dbReference type="Gene3D" id="3.30.360.10">
    <property type="entry name" value="Dihydrodipicolinate Reductase, domain 2"/>
    <property type="match status" value="1"/>
</dbReference>
<evidence type="ECO:0000259" key="2">
    <source>
        <dbReference type="Pfam" id="PF22725"/>
    </source>
</evidence>
<dbReference type="SUPFAM" id="SSF55347">
    <property type="entry name" value="Glyceraldehyde-3-phosphate dehydrogenase-like, C-terminal domain"/>
    <property type="match status" value="1"/>
</dbReference>
<evidence type="ECO:0000313" key="4">
    <source>
        <dbReference type="Proteomes" id="UP000006558"/>
    </source>
</evidence>
<dbReference type="PANTHER" id="PTHR43249:SF1">
    <property type="entry name" value="D-GLUCOSIDE 3-DEHYDROGENASE"/>
    <property type="match status" value="1"/>
</dbReference>
<dbReference type="Pfam" id="PF01408">
    <property type="entry name" value="GFO_IDH_MocA"/>
    <property type="match status" value="1"/>
</dbReference>
<dbReference type="KEGG" id="tpt:Tpet_0333"/>
<dbReference type="AlphaFoldDB" id="A5IJI9"/>
<evidence type="ECO:0000259" key="1">
    <source>
        <dbReference type="Pfam" id="PF01408"/>
    </source>
</evidence>
<sequence length="360" mass="41070">MKLRIALVGCGRIGQKKHVPALIETRDLFETVAVCDLVEERANRAAEQFEKSGLRRPETMTNYRELLKREDVDVISIATESGKHYQITMEALEAGKHVLVEKPMALSTKHMNEMVELSKRKNLKLGVFFQNRFNPPVQEVRKKLDSGAFGKIFYASVAVRWNRNEDYYKQASWRGTWEMDGGVLMNQSTHAIDLLQWFLGGEIEEIYGHIANTNHPYIEAEDEGFAIVKFKGGKTGLIEATSNVFPRNLEETLAIFGEKGTVVIGGLAVNRILTWRFEGEEGHPFMNLPDPDTVYGDSHKYVYRDFYEAVTNDRKPYISGEDGKKAVEIVLGIYRSFLEGRPVKYPFDFSTEEMKGVKLR</sequence>
<dbReference type="InterPro" id="IPR052515">
    <property type="entry name" value="Gfo/Idh/MocA_Oxidoreductase"/>
</dbReference>
<name>A5IJI9_THEP1</name>
<reference evidence="3 4" key="2">
    <citation type="journal article" date="2009" name="Proc. Natl. Acad. Sci. U.S.A.">
        <title>On the chimeric nature, thermophilic origin, and phylogenetic placement of the Thermotogales.</title>
        <authorList>
            <person name="Zhaxybayeva O."/>
            <person name="Swithers K.S."/>
            <person name="Lapierre P."/>
            <person name="Fournier G.P."/>
            <person name="Bickhart D.M."/>
            <person name="DeBoy R.T."/>
            <person name="Nelson K.E."/>
            <person name="Nesbo C.L."/>
            <person name="Doolittle W.F."/>
            <person name="Gogarten J.P."/>
            <person name="Noll K.M."/>
        </authorList>
    </citation>
    <scope>NUCLEOTIDE SEQUENCE [LARGE SCALE GENOMIC DNA]</scope>
    <source>
        <strain evidence="4">ATCC BAA-488 / DSM 13995 / JCM 10881 / RKU-1</strain>
    </source>
</reference>
<protein>
    <submittedName>
        <fullName evidence="3">Oxidoreductase domain protein</fullName>
    </submittedName>
</protein>
<dbReference type="Pfam" id="PF22725">
    <property type="entry name" value="GFO_IDH_MocA_C3"/>
    <property type="match status" value="1"/>
</dbReference>
<dbReference type="Proteomes" id="UP000006558">
    <property type="component" value="Chromosome"/>
</dbReference>
<dbReference type="GO" id="GO:0000166">
    <property type="term" value="F:nucleotide binding"/>
    <property type="evidence" value="ECO:0007669"/>
    <property type="project" value="InterPro"/>
</dbReference>